<evidence type="ECO:0000313" key="2">
    <source>
        <dbReference type="Proteomes" id="UP000266441"/>
    </source>
</evidence>
<dbReference type="EMBL" id="QWET01000008">
    <property type="protein sequence ID" value="RIH64941.1"/>
    <property type="molecule type" value="Genomic_DNA"/>
</dbReference>
<name>A0A399D2M6_9BACT</name>
<evidence type="ECO:0000313" key="1">
    <source>
        <dbReference type="EMBL" id="RIH64941.1"/>
    </source>
</evidence>
<comment type="caution">
    <text evidence="1">The sequence shown here is derived from an EMBL/GenBank/DDBJ whole genome shotgun (WGS) entry which is preliminary data.</text>
</comment>
<dbReference type="Proteomes" id="UP000266441">
    <property type="component" value="Unassembled WGS sequence"/>
</dbReference>
<proteinExistence type="predicted"/>
<dbReference type="AlphaFoldDB" id="A0A399D2M6"/>
<protein>
    <submittedName>
        <fullName evidence="1">Uncharacterized protein</fullName>
    </submittedName>
</protein>
<organism evidence="1 2">
    <name type="scientific">Mariniphaga sediminis</name>
    <dbReference type="NCBI Taxonomy" id="1628158"/>
    <lineage>
        <taxon>Bacteria</taxon>
        <taxon>Pseudomonadati</taxon>
        <taxon>Bacteroidota</taxon>
        <taxon>Bacteroidia</taxon>
        <taxon>Marinilabiliales</taxon>
        <taxon>Prolixibacteraceae</taxon>
        <taxon>Mariniphaga</taxon>
    </lineage>
</organism>
<reference evidence="1 2" key="1">
    <citation type="journal article" date="2015" name="Int. J. Syst. Evol. Microbiol.">
        <title>Mariniphaga sediminis sp. nov., isolated from coastal sediment.</title>
        <authorList>
            <person name="Wang F.Q."/>
            <person name="Shen Q.Y."/>
            <person name="Chen G.J."/>
            <person name="Du Z.J."/>
        </authorList>
    </citation>
    <scope>NUCLEOTIDE SEQUENCE [LARGE SCALE GENOMIC DNA]</scope>
    <source>
        <strain evidence="1 2">SY21</strain>
    </source>
</reference>
<keyword evidence="2" id="KW-1185">Reference proteome</keyword>
<accession>A0A399D2M6</accession>
<sequence length="72" mass="8223">MFHFKILTGSFVLSFSVLKTFFCLFVTGNDSLLFLNLFFLCHIFGLKPDSQGGIVIDNYGSVFNESVKIYRQ</sequence>
<gene>
    <name evidence="1" type="ORF">D1164_12965</name>
</gene>